<feature type="transmembrane region" description="Helical" evidence="8">
    <location>
        <begin position="346"/>
        <end position="364"/>
    </location>
</feature>
<evidence type="ECO:0000256" key="7">
    <source>
        <dbReference type="ARBA" id="ARBA00023136"/>
    </source>
</evidence>
<dbReference type="Pfam" id="PF12698">
    <property type="entry name" value="ABC2_membrane_3"/>
    <property type="match status" value="1"/>
</dbReference>
<sequence length="369" mass="40944">MWNHLKALIVKELLAVLKDKKSRLVLIAPPLIQLMVFGYAATFDMNHIRYAVFNEDHGAASRELLAHFEHSDTFECVAQLDGDAQIAPVIDNKEALLLLRIPSDFSRNLALGQTANLQANVDGRNSNSAMLVLNYVQSMVSSFNTDWMQDHGESPLPAHLVVRSWYNPNLVSRWFIVPGIVGLLTLLVTLLITALSVAREREAGTFDQLLVTPLRPFEILLGKALPAVIIGLLEATASILIIVFWFKIPLLGSLLALYLGLFLFLLSSIGVRLMISSLAVTQQQGLLGAFLFFVPAIILSGFSTPIANMPEILQALTLLNPLRYFIVILRGVFLEGATVSLLWSQYWPMALIGLFCLFTAGTLFRRRMV</sequence>
<feature type="transmembrane region" description="Helical" evidence="8">
    <location>
        <begin position="287"/>
        <end position="307"/>
    </location>
</feature>
<dbReference type="GO" id="GO:0005886">
    <property type="term" value="C:plasma membrane"/>
    <property type="evidence" value="ECO:0007669"/>
    <property type="project" value="UniProtKB-SubCell"/>
</dbReference>
<keyword evidence="7 8" id="KW-0472">Membrane</keyword>
<evidence type="ECO:0000313" key="10">
    <source>
        <dbReference type="EMBL" id="VGO18568.1"/>
    </source>
</evidence>
<keyword evidence="4" id="KW-1003">Cell membrane</keyword>
<feature type="transmembrane region" description="Helical" evidence="8">
    <location>
        <begin position="219"/>
        <end position="246"/>
    </location>
</feature>
<dbReference type="PANTHER" id="PTHR30294">
    <property type="entry name" value="MEMBRANE COMPONENT OF ABC TRANSPORTER YHHJ-RELATED"/>
    <property type="match status" value="1"/>
</dbReference>
<dbReference type="InterPro" id="IPR051449">
    <property type="entry name" value="ABC-2_transporter_component"/>
</dbReference>
<keyword evidence="6 8" id="KW-1133">Transmembrane helix</keyword>
<keyword evidence="11" id="KW-1185">Reference proteome</keyword>
<dbReference type="EMBL" id="CAAHFH010000001">
    <property type="protein sequence ID" value="VGO18568.1"/>
    <property type="molecule type" value="Genomic_DNA"/>
</dbReference>
<reference evidence="10 11" key="1">
    <citation type="submission" date="2019-04" db="EMBL/GenBank/DDBJ databases">
        <authorList>
            <person name="Van Vliet M D."/>
        </authorList>
    </citation>
    <scope>NUCLEOTIDE SEQUENCE [LARGE SCALE GENOMIC DNA]</scope>
    <source>
        <strain evidence="10 11">F21</strain>
    </source>
</reference>
<evidence type="ECO:0000259" key="9">
    <source>
        <dbReference type="PROSITE" id="PS51012"/>
    </source>
</evidence>
<proteinExistence type="inferred from homology"/>
<comment type="subcellular location">
    <subcellularLocation>
        <location evidence="1">Cell membrane</location>
        <topology evidence="1">Multi-pass membrane protein</topology>
    </subcellularLocation>
</comment>
<dbReference type="RefSeq" id="WP_136060040.1">
    <property type="nucleotide sequence ID" value="NZ_CAAHFH010000001.1"/>
</dbReference>
<dbReference type="PROSITE" id="PS51012">
    <property type="entry name" value="ABC_TM2"/>
    <property type="match status" value="1"/>
</dbReference>
<dbReference type="Proteomes" id="UP000346198">
    <property type="component" value="Unassembled WGS sequence"/>
</dbReference>
<feature type="transmembrane region" description="Helical" evidence="8">
    <location>
        <begin position="174"/>
        <end position="198"/>
    </location>
</feature>
<keyword evidence="3" id="KW-0813">Transport</keyword>
<protein>
    <submittedName>
        <fullName evidence="10">Inner membrane transport permease YbhR</fullName>
    </submittedName>
</protein>
<feature type="domain" description="ABC transmembrane type-2" evidence="9">
    <location>
        <begin position="133"/>
        <end position="367"/>
    </location>
</feature>
<dbReference type="GO" id="GO:0140359">
    <property type="term" value="F:ABC-type transporter activity"/>
    <property type="evidence" value="ECO:0007669"/>
    <property type="project" value="InterPro"/>
</dbReference>
<evidence type="ECO:0000256" key="4">
    <source>
        <dbReference type="ARBA" id="ARBA00022475"/>
    </source>
</evidence>
<accession>A0A6C2UEM8</accession>
<evidence type="ECO:0000256" key="6">
    <source>
        <dbReference type="ARBA" id="ARBA00022989"/>
    </source>
</evidence>
<evidence type="ECO:0000256" key="2">
    <source>
        <dbReference type="ARBA" id="ARBA00007783"/>
    </source>
</evidence>
<evidence type="ECO:0000256" key="3">
    <source>
        <dbReference type="ARBA" id="ARBA00022448"/>
    </source>
</evidence>
<dbReference type="InterPro" id="IPR047817">
    <property type="entry name" value="ABC2_TM_bact-type"/>
</dbReference>
<name>A0A6C2UEM8_9BACT</name>
<feature type="transmembrane region" description="Helical" evidence="8">
    <location>
        <begin position="24"/>
        <end position="43"/>
    </location>
</feature>
<comment type="similarity">
    <text evidence="2">Belongs to the ABC-2 integral membrane protein family.</text>
</comment>
<evidence type="ECO:0000313" key="11">
    <source>
        <dbReference type="Proteomes" id="UP000346198"/>
    </source>
</evidence>
<gene>
    <name evidence="10" type="primary">ybhR</name>
    <name evidence="10" type="ORF">SCARR_00621</name>
</gene>
<evidence type="ECO:0000256" key="8">
    <source>
        <dbReference type="SAM" id="Phobius"/>
    </source>
</evidence>
<evidence type="ECO:0000256" key="5">
    <source>
        <dbReference type="ARBA" id="ARBA00022692"/>
    </source>
</evidence>
<dbReference type="AlphaFoldDB" id="A0A6C2UEM8"/>
<dbReference type="Gene3D" id="3.40.1710.10">
    <property type="entry name" value="abc type-2 transporter like domain"/>
    <property type="match status" value="1"/>
</dbReference>
<feature type="transmembrane region" description="Helical" evidence="8">
    <location>
        <begin position="252"/>
        <end position="275"/>
    </location>
</feature>
<dbReference type="PANTHER" id="PTHR30294:SF44">
    <property type="entry name" value="MULTIDRUG ABC TRANSPORTER PERMEASE YBHR-RELATED"/>
    <property type="match status" value="1"/>
</dbReference>
<evidence type="ECO:0000256" key="1">
    <source>
        <dbReference type="ARBA" id="ARBA00004651"/>
    </source>
</evidence>
<organism evidence="10 11">
    <name type="scientific">Pontiella sulfatireligans</name>
    <dbReference type="NCBI Taxonomy" id="2750658"/>
    <lineage>
        <taxon>Bacteria</taxon>
        <taxon>Pseudomonadati</taxon>
        <taxon>Kiritimatiellota</taxon>
        <taxon>Kiritimatiellia</taxon>
        <taxon>Kiritimatiellales</taxon>
        <taxon>Pontiellaceae</taxon>
        <taxon>Pontiella</taxon>
    </lineage>
</organism>
<dbReference type="InterPro" id="IPR013525">
    <property type="entry name" value="ABC2_TM"/>
</dbReference>
<keyword evidence="5 8" id="KW-0812">Transmembrane</keyword>